<accession>A0A8S3VDD4</accession>
<dbReference type="PANTHER" id="PTHR46919:SF2">
    <property type="entry name" value="SACSIN"/>
    <property type="match status" value="1"/>
</dbReference>
<dbReference type="SUPFAM" id="SSF46565">
    <property type="entry name" value="Chaperone J-domain"/>
    <property type="match status" value="1"/>
</dbReference>
<dbReference type="InterPro" id="IPR007842">
    <property type="entry name" value="HEPN_dom"/>
</dbReference>
<feature type="domain" description="HEPN" evidence="2">
    <location>
        <begin position="151"/>
        <end position="266"/>
    </location>
</feature>
<reference evidence="3" key="1">
    <citation type="submission" date="2021-03" db="EMBL/GenBank/DDBJ databases">
        <authorList>
            <person name="Bekaert M."/>
        </authorList>
    </citation>
    <scope>NUCLEOTIDE SEQUENCE</scope>
</reference>
<dbReference type="Pfam" id="PF05168">
    <property type="entry name" value="HEPN"/>
    <property type="match status" value="1"/>
</dbReference>
<dbReference type="SMART" id="SM00748">
    <property type="entry name" value="HEPN"/>
    <property type="match status" value="1"/>
</dbReference>
<name>A0A8S3VDD4_MYTED</name>
<dbReference type="Gene3D" id="1.20.120.330">
    <property type="entry name" value="Nucleotidyltransferases domain 2"/>
    <property type="match status" value="1"/>
</dbReference>
<dbReference type="OrthoDB" id="6160218at2759"/>
<dbReference type="EMBL" id="CAJPWZ010003139">
    <property type="protein sequence ID" value="CAG2253106.1"/>
    <property type="molecule type" value="Genomic_DNA"/>
</dbReference>
<organism evidence="3 4">
    <name type="scientific">Mytilus edulis</name>
    <name type="common">Blue mussel</name>
    <dbReference type="NCBI Taxonomy" id="6550"/>
    <lineage>
        <taxon>Eukaryota</taxon>
        <taxon>Metazoa</taxon>
        <taxon>Spiralia</taxon>
        <taxon>Lophotrochozoa</taxon>
        <taxon>Mollusca</taxon>
        <taxon>Bivalvia</taxon>
        <taxon>Autobranchia</taxon>
        <taxon>Pteriomorphia</taxon>
        <taxon>Mytilida</taxon>
        <taxon>Mytiloidea</taxon>
        <taxon>Mytilidae</taxon>
        <taxon>Mytilinae</taxon>
        <taxon>Mytilus</taxon>
    </lineage>
</organism>
<dbReference type="Proteomes" id="UP000683360">
    <property type="component" value="Unassembled WGS sequence"/>
</dbReference>
<evidence type="ECO:0000256" key="1">
    <source>
        <dbReference type="SAM" id="MobiDB-lite"/>
    </source>
</evidence>
<protein>
    <submittedName>
        <fullName evidence="3">SACS</fullName>
    </submittedName>
</protein>
<feature type="compositionally biased region" description="Polar residues" evidence="1">
    <location>
        <begin position="122"/>
        <end position="134"/>
    </location>
</feature>
<evidence type="ECO:0000259" key="2">
    <source>
        <dbReference type="SMART" id="SM00748"/>
    </source>
</evidence>
<evidence type="ECO:0000313" key="4">
    <source>
        <dbReference type="Proteomes" id="UP000683360"/>
    </source>
</evidence>
<dbReference type="InterPro" id="IPR036869">
    <property type="entry name" value="J_dom_sf"/>
</dbReference>
<keyword evidence="4" id="KW-1185">Reference proteome</keyword>
<proteinExistence type="predicted"/>
<dbReference type="AlphaFoldDB" id="A0A8S3VDD4"/>
<dbReference type="SUPFAM" id="SSF81593">
    <property type="entry name" value="Nucleotidyltransferase substrate binding subunit/domain"/>
    <property type="match status" value="1"/>
</dbReference>
<gene>
    <name evidence="3" type="ORF">MEDL_64613</name>
</gene>
<evidence type="ECO:0000313" key="3">
    <source>
        <dbReference type="EMBL" id="CAG2253106.1"/>
    </source>
</evidence>
<sequence>MAILNKGKHDLFKFNRKNADGNQFNGQEPSASKELEEFVEISGTEKDERPLDDILKEVKEQVKAAWTLPEDERRKVIKRLYKKWHPDKNHDDNSGRYAGSHSTFWSDFGRWEYDTWEDSYYRSSQGNRSRGTRQQTRDEKVPSVAEARQWMRQAKMDFTAADQFFPHAVSGQHYNWICIMCYQCVEKVLKAMHYTKDCNNVPSTHDLNKLMFGLNMELQTKVKQFMLLVGPRDRTMYPERMNIPKIPADVYTKETAESARDVTKEILEFAADLL</sequence>
<comment type="caution">
    <text evidence="3">The sequence shown here is derived from an EMBL/GenBank/DDBJ whole genome shotgun (WGS) entry which is preliminary data.</text>
</comment>
<dbReference type="Gene3D" id="1.10.287.110">
    <property type="entry name" value="DnaJ domain"/>
    <property type="match status" value="1"/>
</dbReference>
<dbReference type="PANTHER" id="PTHR46919">
    <property type="entry name" value="ZINC FINGER, C3HC4 TYPE (RING FINGER) FAMILY PROTEIN"/>
    <property type="match status" value="1"/>
</dbReference>
<feature type="region of interest" description="Disordered" evidence="1">
    <location>
        <begin position="122"/>
        <end position="143"/>
    </location>
</feature>